<evidence type="ECO:0000256" key="1">
    <source>
        <dbReference type="SAM" id="MobiDB-lite"/>
    </source>
</evidence>
<comment type="caution">
    <text evidence="2">The sequence shown here is derived from an EMBL/GenBank/DDBJ whole genome shotgun (WGS) entry which is preliminary data.</text>
</comment>
<dbReference type="VEuPathDB" id="ToxoDB:CSUI_011410"/>
<sequence>MRSKGDGMASSLRPSRLSYGDHHHHHSCYPSQKFGLYSDTHQKQDDVQWMRSIECFLDDLSFCPSASLVPPTTHNPQLFSSSHSLLHHSSTMTSSTTNTTTTTTPPSAVTMTGQP</sequence>
<proteinExistence type="predicted"/>
<dbReference type="EMBL" id="MIGC01011436">
    <property type="protein sequence ID" value="PHJ14780.1"/>
    <property type="molecule type" value="Genomic_DNA"/>
</dbReference>
<evidence type="ECO:0000313" key="3">
    <source>
        <dbReference type="Proteomes" id="UP000221165"/>
    </source>
</evidence>
<name>A0A2C6JSF9_9APIC</name>
<gene>
    <name evidence="2" type="ORF">CSUI_011410</name>
</gene>
<dbReference type="RefSeq" id="XP_067916516.1">
    <property type="nucleotide sequence ID" value="XM_068071508.1"/>
</dbReference>
<dbReference type="GeneID" id="94434719"/>
<protein>
    <submittedName>
        <fullName evidence="2">Uncharacterized protein</fullName>
    </submittedName>
</protein>
<dbReference type="Proteomes" id="UP000221165">
    <property type="component" value="Unassembled WGS sequence"/>
</dbReference>
<organism evidence="2 3">
    <name type="scientific">Cystoisospora suis</name>
    <dbReference type="NCBI Taxonomy" id="483139"/>
    <lineage>
        <taxon>Eukaryota</taxon>
        <taxon>Sar</taxon>
        <taxon>Alveolata</taxon>
        <taxon>Apicomplexa</taxon>
        <taxon>Conoidasida</taxon>
        <taxon>Coccidia</taxon>
        <taxon>Eucoccidiorida</taxon>
        <taxon>Eimeriorina</taxon>
        <taxon>Sarcocystidae</taxon>
        <taxon>Cystoisospora</taxon>
    </lineage>
</organism>
<accession>A0A2C6JSF9</accession>
<feature type="non-terminal residue" evidence="2">
    <location>
        <position position="115"/>
    </location>
</feature>
<feature type="region of interest" description="Disordered" evidence="1">
    <location>
        <begin position="89"/>
        <end position="115"/>
    </location>
</feature>
<evidence type="ECO:0000313" key="2">
    <source>
        <dbReference type="EMBL" id="PHJ14780.1"/>
    </source>
</evidence>
<reference evidence="2 3" key="1">
    <citation type="journal article" date="2017" name="Int. J. Parasitol.">
        <title>The genome of the protozoan parasite Cystoisospora suis and a reverse vaccinology approach to identify vaccine candidates.</title>
        <authorList>
            <person name="Palmieri N."/>
            <person name="Shrestha A."/>
            <person name="Ruttkowski B."/>
            <person name="Beck T."/>
            <person name="Vogl C."/>
            <person name="Tomley F."/>
            <person name="Blake D.P."/>
            <person name="Joachim A."/>
        </authorList>
    </citation>
    <scope>NUCLEOTIDE SEQUENCE [LARGE SCALE GENOMIC DNA]</scope>
    <source>
        <strain evidence="2 3">Wien I</strain>
    </source>
</reference>
<keyword evidence="3" id="KW-1185">Reference proteome</keyword>
<dbReference type="AlphaFoldDB" id="A0A2C6JSF9"/>
<feature type="region of interest" description="Disordered" evidence="1">
    <location>
        <begin position="1"/>
        <end position="26"/>
    </location>
</feature>